<dbReference type="Pfam" id="PF03938">
    <property type="entry name" value="OmpH"/>
    <property type="match status" value="1"/>
</dbReference>
<evidence type="ECO:0000313" key="7">
    <source>
        <dbReference type="Proteomes" id="UP000825051"/>
    </source>
</evidence>
<dbReference type="InterPro" id="IPR005632">
    <property type="entry name" value="Chaperone_Skp"/>
</dbReference>
<feature type="chain" id="PRO_5034711305" evidence="5">
    <location>
        <begin position="24"/>
        <end position="236"/>
    </location>
</feature>
<feature type="compositionally biased region" description="Low complexity" evidence="4">
    <location>
        <begin position="193"/>
        <end position="221"/>
    </location>
</feature>
<keyword evidence="2 5" id="KW-0732">Signal</keyword>
<feature type="coiled-coil region" evidence="3">
    <location>
        <begin position="41"/>
        <end position="120"/>
    </location>
</feature>
<dbReference type="KEGG" id="ole:K0B96_13730"/>
<dbReference type="RefSeq" id="WP_220161454.1">
    <property type="nucleotide sequence ID" value="NZ_CP080507.1"/>
</dbReference>
<keyword evidence="3" id="KW-0175">Coiled coil</keyword>
<dbReference type="InterPro" id="IPR024930">
    <property type="entry name" value="Skp_dom_sf"/>
</dbReference>
<dbReference type="Proteomes" id="UP000825051">
    <property type="component" value="Chromosome"/>
</dbReference>
<dbReference type="EMBL" id="CP080507">
    <property type="protein sequence ID" value="QYM78350.1"/>
    <property type="molecule type" value="Genomic_DNA"/>
</dbReference>
<dbReference type="SUPFAM" id="SSF111384">
    <property type="entry name" value="OmpH-like"/>
    <property type="match status" value="1"/>
</dbReference>
<accession>A0A8F9TUH3</accession>
<reference evidence="6" key="1">
    <citation type="submission" date="2021-08" db="EMBL/GenBank/DDBJ databases">
        <title>Genome of a novel bacterium of the phylum Verrucomicrobia, Oleiharenicola sp. KSB-15.</title>
        <authorList>
            <person name="Chung J.-H."/>
            <person name="Ahn J.-H."/>
            <person name="Yoon Y."/>
            <person name="Kim D.-Y."/>
            <person name="An S.-H."/>
            <person name="Park I."/>
            <person name="Yeon J."/>
        </authorList>
    </citation>
    <scope>NUCLEOTIDE SEQUENCE</scope>
    <source>
        <strain evidence="6">KSB-15</strain>
    </source>
</reference>
<dbReference type="Gene3D" id="3.30.910.20">
    <property type="entry name" value="Skp domain"/>
    <property type="match status" value="1"/>
</dbReference>
<dbReference type="PANTHER" id="PTHR35089">
    <property type="entry name" value="CHAPERONE PROTEIN SKP"/>
    <property type="match status" value="1"/>
</dbReference>
<gene>
    <name evidence="6" type="ORF">K0B96_13730</name>
</gene>
<feature type="region of interest" description="Disordered" evidence="4">
    <location>
        <begin position="188"/>
        <end position="236"/>
    </location>
</feature>
<dbReference type="GO" id="GO:0005829">
    <property type="term" value="C:cytosol"/>
    <property type="evidence" value="ECO:0007669"/>
    <property type="project" value="TreeGrafter"/>
</dbReference>
<sequence length="236" mass="25213">MKKYLHVLIALGVLALTAGVGRAQPALKIAVVDMAKLYDSHYKTEEQNAKLRADEQKAQEELDRLNKEGNALVSEYKELVDQSNNPTATAEAKSKAQSEAQQKLEEIQKKQNEVGSFKANIQRSLQQRLQTFRNVILEEIGKIATDVAKRRGATLLIDKAGPTLIGVPTVLYADSAYEITDDVMKEINKDRPASAPAASGAPAAGSAPAASTPPAASAPSSDGPQITVPGVTPKKN</sequence>
<evidence type="ECO:0000256" key="2">
    <source>
        <dbReference type="ARBA" id="ARBA00022729"/>
    </source>
</evidence>
<proteinExistence type="inferred from homology"/>
<feature type="signal peptide" evidence="5">
    <location>
        <begin position="1"/>
        <end position="23"/>
    </location>
</feature>
<name>A0A8F9TUH3_9BACT</name>
<dbReference type="PANTHER" id="PTHR35089:SF1">
    <property type="entry name" value="CHAPERONE PROTEIN SKP"/>
    <property type="match status" value="1"/>
</dbReference>
<protein>
    <submittedName>
        <fullName evidence="6">OmpH family outer membrane protein</fullName>
    </submittedName>
</protein>
<organism evidence="6 7">
    <name type="scientific">Horticoccus luteus</name>
    <dbReference type="NCBI Taxonomy" id="2862869"/>
    <lineage>
        <taxon>Bacteria</taxon>
        <taxon>Pseudomonadati</taxon>
        <taxon>Verrucomicrobiota</taxon>
        <taxon>Opitutia</taxon>
        <taxon>Opitutales</taxon>
        <taxon>Opitutaceae</taxon>
        <taxon>Horticoccus</taxon>
    </lineage>
</organism>
<dbReference type="GO" id="GO:0050821">
    <property type="term" value="P:protein stabilization"/>
    <property type="evidence" value="ECO:0007669"/>
    <property type="project" value="TreeGrafter"/>
</dbReference>
<evidence type="ECO:0000256" key="3">
    <source>
        <dbReference type="SAM" id="Coils"/>
    </source>
</evidence>
<dbReference type="GO" id="GO:0051082">
    <property type="term" value="F:unfolded protein binding"/>
    <property type="evidence" value="ECO:0007669"/>
    <property type="project" value="InterPro"/>
</dbReference>
<evidence type="ECO:0000313" key="6">
    <source>
        <dbReference type="EMBL" id="QYM78350.1"/>
    </source>
</evidence>
<comment type="similarity">
    <text evidence="1">Belongs to the Skp family.</text>
</comment>
<dbReference type="AlphaFoldDB" id="A0A8F9TUH3"/>
<dbReference type="SMART" id="SM00935">
    <property type="entry name" value="OmpH"/>
    <property type="match status" value="1"/>
</dbReference>
<evidence type="ECO:0000256" key="4">
    <source>
        <dbReference type="SAM" id="MobiDB-lite"/>
    </source>
</evidence>
<keyword evidence="7" id="KW-1185">Reference proteome</keyword>
<evidence type="ECO:0000256" key="5">
    <source>
        <dbReference type="SAM" id="SignalP"/>
    </source>
</evidence>
<evidence type="ECO:0000256" key="1">
    <source>
        <dbReference type="ARBA" id="ARBA00009091"/>
    </source>
</evidence>